<evidence type="ECO:0000313" key="3">
    <source>
        <dbReference type="EMBL" id="PIK43581.1"/>
    </source>
</evidence>
<feature type="region of interest" description="Disordered" evidence="1">
    <location>
        <begin position="88"/>
        <end position="112"/>
    </location>
</feature>
<protein>
    <submittedName>
        <fullName evidence="3">Uncharacterized protein</fullName>
    </submittedName>
</protein>
<organism evidence="3 4">
    <name type="scientific">Stichopus japonicus</name>
    <name type="common">Sea cucumber</name>
    <dbReference type="NCBI Taxonomy" id="307972"/>
    <lineage>
        <taxon>Eukaryota</taxon>
        <taxon>Metazoa</taxon>
        <taxon>Echinodermata</taxon>
        <taxon>Eleutherozoa</taxon>
        <taxon>Echinozoa</taxon>
        <taxon>Holothuroidea</taxon>
        <taxon>Aspidochirotacea</taxon>
        <taxon>Aspidochirotida</taxon>
        <taxon>Stichopodidae</taxon>
        <taxon>Apostichopus</taxon>
    </lineage>
</organism>
<reference evidence="3 4" key="1">
    <citation type="journal article" date="2017" name="PLoS Biol.">
        <title>The sea cucumber genome provides insights into morphological evolution and visceral regeneration.</title>
        <authorList>
            <person name="Zhang X."/>
            <person name="Sun L."/>
            <person name="Yuan J."/>
            <person name="Sun Y."/>
            <person name="Gao Y."/>
            <person name="Zhang L."/>
            <person name="Li S."/>
            <person name="Dai H."/>
            <person name="Hamel J.F."/>
            <person name="Liu C."/>
            <person name="Yu Y."/>
            <person name="Liu S."/>
            <person name="Lin W."/>
            <person name="Guo K."/>
            <person name="Jin S."/>
            <person name="Xu P."/>
            <person name="Storey K.B."/>
            <person name="Huan P."/>
            <person name="Zhang T."/>
            <person name="Zhou Y."/>
            <person name="Zhang J."/>
            <person name="Lin C."/>
            <person name="Li X."/>
            <person name="Xing L."/>
            <person name="Huo D."/>
            <person name="Sun M."/>
            <person name="Wang L."/>
            <person name="Mercier A."/>
            <person name="Li F."/>
            <person name="Yang H."/>
            <person name="Xiang J."/>
        </authorList>
    </citation>
    <scope>NUCLEOTIDE SEQUENCE [LARGE SCALE GENOMIC DNA]</scope>
    <source>
        <strain evidence="3">Shaxun</strain>
        <tissue evidence="3">Muscle</tissue>
    </source>
</reference>
<accession>A0A2G8K6E9</accession>
<keyword evidence="2" id="KW-1133">Transmembrane helix</keyword>
<comment type="caution">
    <text evidence="3">The sequence shown here is derived from an EMBL/GenBank/DDBJ whole genome shotgun (WGS) entry which is preliminary data.</text>
</comment>
<proteinExistence type="predicted"/>
<dbReference type="AlphaFoldDB" id="A0A2G8K6E9"/>
<evidence type="ECO:0000256" key="1">
    <source>
        <dbReference type="SAM" id="MobiDB-lite"/>
    </source>
</evidence>
<name>A0A2G8K6E9_STIJA</name>
<dbReference type="EMBL" id="MRZV01000840">
    <property type="protein sequence ID" value="PIK43581.1"/>
    <property type="molecule type" value="Genomic_DNA"/>
</dbReference>
<keyword evidence="2" id="KW-0812">Transmembrane</keyword>
<sequence length="221" mass="24646">MTRAVNSLKTALGNDSVKSETIADLFEKVTSAFEAVESAHCSLIEQIDNGENIEKKKWMEEVQSIFLEVRLLTESFLRDNLDKQVGSTVKVRDENKESSKTTGLSDSNENKQPLEATRQHSGEFDEASEASSNVATANRLSDFNEIKLALELPKAEYAKFNGNPIEYYSFMSNFEVNIESKLTSNPTRLQHLKTMCTIKHGAILSVVICLVTVAMAKLNVF</sequence>
<keyword evidence="2" id="KW-0472">Membrane</keyword>
<keyword evidence="4" id="KW-1185">Reference proteome</keyword>
<dbReference type="OrthoDB" id="10068075at2759"/>
<gene>
    <name evidence="3" type="ORF">BSL78_19553</name>
</gene>
<dbReference type="Proteomes" id="UP000230750">
    <property type="component" value="Unassembled WGS sequence"/>
</dbReference>
<feature type="compositionally biased region" description="Polar residues" evidence="1">
    <location>
        <begin position="100"/>
        <end position="111"/>
    </location>
</feature>
<feature type="transmembrane region" description="Helical" evidence="2">
    <location>
        <begin position="201"/>
        <end position="220"/>
    </location>
</feature>
<evidence type="ECO:0000313" key="4">
    <source>
        <dbReference type="Proteomes" id="UP000230750"/>
    </source>
</evidence>
<feature type="compositionally biased region" description="Basic and acidic residues" evidence="1">
    <location>
        <begin position="90"/>
        <end position="99"/>
    </location>
</feature>
<evidence type="ECO:0000256" key="2">
    <source>
        <dbReference type="SAM" id="Phobius"/>
    </source>
</evidence>